<sequence length="559" mass="61264">MVAFSSLLSSVPFAIAIARFFNLETPQDQLPLPTDLVIEDGIDALSSSAFSTRHYGLELRGGLVAPDGFPRTAVTINNGFAGPLITALKHDSLEIKVNNQIRNQNLYPLTSVHWHGFFQHRTATEDGVGWVTQCPIVPGRFYDYHFHTAGQTGTYWYHSHMKNQYCDGLRGPLVVYDPQDPFRHLYDIDDASTVITLADWYHVPSQNDFNGSTIAPTPDSTLINSRGRYVGGPLVPLSVINVLPNKRYRFRLINISCLQRFTVSLDGHNFTVIEADGELHQPYVVDSLDIFIGQRYSVIVETNQTINNYWFRAVPGTAIANQTNSTDPGLNNAIFRYQGAPIKNPVTNAGPGTNPLIEANLVPLINPGAPGGDGPPDVAHQLTIGLGANGGILYWTINGTSFNPPGTPVLLQILAGATTAQDLLPPGSVIPLPPQSVVQISIPDTNGVFAAHPFHLHGHSFDVIRSAGQTDFNYKNPPRRDVVAVDNGNITFRFRTDNPGPWFLHCHIDWHLNQGLAVVFAEDPSGVVHGPNATFVPSAWKSLCTAFEEFKQANPDMKL</sequence>
<protein>
    <submittedName>
        <fullName evidence="11">A Coriolopsis Gallica laccase At 1.7 A resolution Ph 5.5</fullName>
    </submittedName>
</protein>
<dbReference type="OrthoDB" id="2121828at2759"/>
<dbReference type="PROSITE" id="PS00080">
    <property type="entry name" value="MULTICOPPER_OXIDASE2"/>
    <property type="match status" value="1"/>
</dbReference>
<evidence type="ECO:0000313" key="11">
    <source>
        <dbReference type="EMBL" id="KZT37973.1"/>
    </source>
</evidence>
<evidence type="ECO:0000259" key="9">
    <source>
        <dbReference type="Pfam" id="PF07731"/>
    </source>
</evidence>
<dbReference type="PANTHER" id="PTHR11709:SF511">
    <property type="entry name" value="LACCASE"/>
    <property type="match status" value="1"/>
</dbReference>
<dbReference type="Gene3D" id="2.60.40.420">
    <property type="entry name" value="Cupredoxins - blue copper proteins"/>
    <property type="match status" value="3"/>
</dbReference>
<feature type="domain" description="Plastocyanin-like" evidence="10">
    <location>
        <begin position="65"/>
        <end position="179"/>
    </location>
</feature>
<dbReference type="PANTHER" id="PTHR11709">
    <property type="entry name" value="MULTI-COPPER OXIDASE"/>
    <property type="match status" value="1"/>
</dbReference>
<feature type="signal peptide" evidence="7">
    <location>
        <begin position="1"/>
        <end position="18"/>
    </location>
</feature>
<feature type="domain" description="Plastocyanin-like" evidence="9">
    <location>
        <begin position="404"/>
        <end position="524"/>
    </location>
</feature>
<evidence type="ECO:0000256" key="5">
    <source>
        <dbReference type="ARBA" id="ARBA00023157"/>
    </source>
</evidence>
<dbReference type="GO" id="GO:0016491">
    <property type="term" value="F:oxidoreductase activity"/>
    <property type="evidence" value="ECO:0007669"/>
    <property type="project" value="UniProtKB-KW"/>
</dbReference>
<evidence type="ECO:0000256" key="3">
    <source>
        <dbReference type="ARBA" id="ARBA00023002"/>
    </source>
</evidence>
<dbReference type="PROSITE" id="PS00079">
    <property type="entry name" value="MULTICOPPER_OXIDASE1"/>
    <property type="match status" value="1"/>
</dbReference>
<dbReference type="InterPro" id="IPR011706">
    <property type="entry name" value="Cu-oxidase_C"/>
</dbReference>
<keyword evidence="4" id="KW-0186">Copper</keyword>
<dbReference type="Proteomes" id="UP000076798">
    <property type="component" value="Unassembled WGS sequence"/>
</dbReference>
<dbReference type="GO" id="GO:0005507">
    <property type="term" value="F:copper ion binding"/>
    <property type="evidence" value="ECO:0007669"/>
    <property type="project" value="InterPro"/>
</dbReference>
<keyword evidence="5" id="KW-1015">Disulfide bond</keyword>
<comment type="similarity">
    <text evidence="1">Belongs to the multicopper oxidase family.</text>
</comment>
<dbReference type="Pfam" id="PF00394">
    <property type="entry name" value="Cu-oxidase"/>
    <property type="match status" value="1"/>
</dbReference>
<dbReference type="InterPro" id="IPR002355">
    <property type="entry name" value="Cu_oxidase_Cu_BS"/>
</dbReference>
<reference evidence="11 12" key="1">
    <citation type="journal article" date="2016" name="Mol. Biol. Evol.">
        <title>Comparative Genomics of Early-Diverging Mushroom-Forming Fungi Provides Insights into the Origins of Lignocellulose Decay Capabilities.</title>
        <authorList>
            <person name="Nagy L.G."/>
            <person name="Riley R."/>
            <person name="Tritt A."/>
            <person name="Adam C."/>
            <person name="Daum C."/>
            <person name="Floudas D."/>
            <person name="Sun H."/>
            <person name="Yadav J.S."/>
            <person name="Pangilinan J."/>
            <person name="Larsson K.H."/>
            <person name="Matsuura K."/>
            <person name="Barry K."/>
            <person name="Labutti K."/>
            <person name="Kuo R."/>
            <person name="Ohm R.A."/>
            <person name="Bhattacharya S.S."/>
            <person name="Shirouzu T."/>
            <person name="Yoshinaga Y."/>
            <person name="Martin F.M."/>
            <person name="Grigoriev I.V."/>
            <person name="Hibbett D.S."/>
        </authorList>
    </citation>
    <scope>NUCLEOTIDE SEQUENCE [LARGE SCALE GENOMIC DNA]</scope>
    <source>
        <strain evidence="11 12">HHB10207 ss-3</strain>
    </source>
</reference>
<evidence type="ECO:0000256" key="2">
    <source>
        <dbReference type="ARBA" id="ARBA00022723"/>
    </source>
</evidence>
<dbReference type="InterPro" id="IPR011707">
    <property type="entry name" value="Cu-oxidase-like_N"/>
</dbReference>
<evidence type="ECO:0000256" key="6">
    <source>
        <dbReference type="ARBA" id="ARBA00023180"/>
    </source>
</evidence>
<keyword evidence="12" id="KW-1185">Reference proteome</keyword>
<evidence type="ECO:0000256" key="1">
    <source>
        <dbReference type="ARBA" id="ARBA00010609"/>
    </source>
</evidence>
<name>A0A166CYV9_9AGAM</name>
<feature type="domain" description="Plastocyanin-like" evidence="8">
    <location>
        <begin position="192"/>
        <end position="340"/>
    </location>
</feature>
<dbReference type="EMBL" id="KV428072">
    <property type="protein sequence ID" value="KZT37973.1"/>
    <property type="molecule type" value="Genomic_DNA"/>
</dbReference>
<organism evidence="11 12">
    <name type="scientific">Sistotremastrum suecicum HHB10207 ss-3</name>
    <dbReference type="NCBI Taxonomy" id="1314776"/>
    <lineage>
        <taxon>Eukaryota</taxon>
        <taxon>Fungi</taxon>
        <taxon>Dikarya</taxon>
        <taxon>Basidiomycota</taxon>
        <taxon>Agaricomycotina</taxon>
        <taxon>Agaricomycetes</taxon>
        <taxon>Sistotremastrales</taxon>
        <taxon>Sistotremastraceae</taxon>
        <taxon>Sistotremastrum</taxon>
    </lineage>
</organism>
<evidence type="ECO:0000259" key="10">
    <source>
        <dbReference type="Pfam" id="PF07732"/>
    </source>
</evidence>
<dbReference type="CDD" id="cd13903">
    <property type="entry name" value="CuRO_3_Tv-LCC_like"/>
    <property type="match status" value="1"/>
</dbReference>
<dbReference type="InterPro" id="IPR008972">
    <property type="entry name" value="Cupredoxin"/>
</dbReference>
<dbReference type="SUPFAM" id="SSF49503">
    <property type="entry name" value="Cupredoxins"/>
    <property type="match status" value="3"/>
</dbReference>
<gene>
    <name evidence="11" type="ORF">SISSUDRAFT_1070984</name>
</gene>
<evidence type="ECO:0000259" key="8">
    <source>
        <dbReference type="Pfam" id="PF00394"/>
    </source>
</evidence>
<proteinExistence type="inferred from homology"/>
<keyword evidence="6" id="KW-0325">Glycoprotein</keyword>
<dbReference type="AlphaFoldDB" id="A0A166CYV9"/>
<dbReference type="InterPro" id="IPR001117">
    <property type="entry name" value="Cu-oxidase_2nd"/>
</dbReference>
<dbReference type="STRING" id="1314776.A0A166CYV9"/>
<dbReference type="InterPro" id="IPR045087">
    <property type="entry name" value="Cu-oxidase_fam"/>
</dbReference>
<keyword evidence="3" id="KW-0560">Oxidoreductase</keyword>
<keyword evidence="2" id="KW-0479">Metal-binding</keyword>
<dbReference type="Pfam" id="PF07731">
    <property type="entry name" value="Cu-oxidase_2"/>
    <property type="match status" value="1"/>
</dbReference>
<dbReference type="FunFam" id="2.60.40.420:FF:000045">
    <property type="entry name" value="Laccase 2"/>
    <property type="match status" value="1"/>
</dbReference>
<evidence type="ECO:0000256" key="4">
    <source>
        <dbReference type="ARBA" id="ARBA00023008"/>
    </source>
</evidence>
<dbReference type="Pfam" id="PF07732">
    <property type="entry name" value="Cu-oxidase_3"/>
    <property type="match status" value="1"/>
</dbReference>
<evidence type="ECO:0000256" key="7">
    <source>
        <dbReference type="SAM" id="SignalP"/>
    </source>
</evidence>
<dbReference type="InterPro" id="IPR033138">
    <property type="entry name" value="Cu_oxidase_CS"/>
</dbReference>
<keyword evidence="7" id="KW-0732">Signal</keyword>
<evidence type="ECO:0000313" key="12">
    <source>
        <dbReference type="Proteomes" id="UP000076798"/>
    </source>
</evidence>
<feature type="chain" id="PRO_5007871875" evidence="7">
    <location>
        <begin position="19"/>
        <end position="559"/>
    </location>
</feature>
<accession>A0A166CYV9</accession>